<proteinExistence type="predicted"/>
<name>A0A3B0THE5_9ZZZZ</name>
<dbReference type="EMBL" id="UOEN01000028">
    <property type="protein sequence ID" value="VAW11589.1"/>
    <property type="molecule type" value="Genomic_DNA"/>
</dbReference>
<organism evidence="1">
    <name type="scientific">hydrothermal vent metagenome</name>
    <dbReference type="NCBI Taxonomy" id="652676"/>
    <lineage>
        <taxon>unclassified sequences</taxon>
        <taxon>metagenomes</taxon>
        <taxon>ecological metagenomes</taxon>
    </lineage>
</organism>
<accession>A0A3B0THE5</accession>
<gene>
    <name evidence="1" type="ORF">MNBD_BACTEROID05-150</name>
</gene>
<feature type="non-terminal residue" evidence="1">
    <location>
        <position position="325"/>
    </location>
</feature>
<sequence>MWNKLFISTLLLYVFVAGFQQYDQYITEKGEVPVVSQFLDYVGIMQFEDPLEKNQTVTKTDSFNLQLENPQLVQARINRLNNQRMQVLTERREFLTQIAELNVDILNEAIVYARLIISEGSDFLLHSSEFEQLGKDIVAAKRMTDSAEQKLEFERIQREIWNTTSSAVDNPDIDIPRLKEFYVSIQNILNEIPDVLVENCASITIEACIENSNDVQSDLKEMIETIASGPTSQTTDPFVDLLFEEYNVIASKYDSGERSLSANSTIIETEFKRLVMDLHKNFDEGVAVMRSIQKELYADQALVLAYNRDFQKRIRNTRRDRQNNQ</sequence>
<reference evidence="1" key="1">
    <citation type="submission" date="2018-06" db="EMBL/GenBank/DDBJ databases">
        <authorList>
            <person name="Zhirakovskaya E."/>
        </authorList>
    </citation>
    <scope>NUCLEOTIDE SEQUENCE</scope>
</reference>
<protein>
    <submittedName>
        <fullName evidence="1">Uncharacterized protein</fullName>
    </submittedName>
</protein>
<evidence type="ECO:0000313" key="1">
    <source>
        <dbReference type="EMBL" id="VAW11589.1"/>
    </source>
</evidence>
<dbReference type="AlphaFoldDB" id="A0A3B0THE5"/>